<evidence type="ECO:0000313" key="2">
    <source>
        <dbReference type="Proteomes" id="UP001141552"/>
    </source>
</evidence>
<dbReference type="Proteomes" id="UP001141552">
    <property type="component" value="Unassembled WGS sequence"/>
</dbReference>
<evidence type="ECO:0000313" key="1">
    <source>
        <dbReference type="EMBL" id="KAJ4836483.1"/>
    </source>
</evidence>
<name>A0A9Q0FS25_9ROSI</name>
<accession>A0A9Q0FS25</accession>
<sequence length="140" mass="15573">MSDSTTGPVLLVNSPVLPQENYCVEFDDADDVPGESYDCLICGKGRYADKWFYRCRTCNFHCHTKCLLGEYPYIKFGSTHTFECHPHPLTLLEVMTKDDLPKCSACGGEGCHTIAFECTDAKCKFVVGFSCLHQLVNNGA</sequence>
<organism evidence="1 2">
    <name type="scientific">Turnera subulata</name>
    <dbReference type="NCBI Taxonomy" id="218843"/>
    <lineage>
        <taxon>Eukaryota</taxon>
        <taxon>Viridiplantae</taxon>
        <taxon>Streptophyta</taxon>
        <taxon>Embryophyta</taxon>
        <taxon>Tracheophyta</taxon>
        <taxon>Spermatophyta</taxon>
        <taxon>Magnoliopsida</taxon>
        <taxon>eudicotyledons</taxon>
        <taxon>Gunneridae</taxon>
        <taxon>Pentapetalae</taxon>
        <taxon>rosids</taxon>
        <taxon>fabids</taxon>
        <taxon>Malpighiales</taxon>
        <taxon>Passifloraceae</taxon>
        <taxon>Turnera</taxon>
    </lineage>
</organism>
<dbReference type="InterPro" id="IPR046349">
    <property type="entry name" value="C1-like_sf"/>
</dbReference>
<dbReference type="OrthoDB" id="1000727at2759"/>
<dbReference type="EMBL" id="JAKUCV010004110">
    <property type="protein sequence ID" value="KAJ4836483.1"/>
    <property type="molecule type" value="Genomic_DNA"/>
</dbReference>
<dbReference type="SUPFAM" id="SSF57889">
    <property type="entry name" value="Cysteine-rich domain"/>
    <property type="match status" value="1"/>
</dbReference>
<reference evidence="1" key="2">
    <citation type="journal article" date="2023" name="Plants (Basel)">
        <title>Annotation of the Turnera subulata (Passifloraceae) Draft Genome Reveals the S-Locus Evolved after the Divergence of Turneroideae from Passifloroideae in a Stepwise Manner.</title>
        <authorList>
            <person name="Henning P.M."/>
            <person name="Roalson E.H."/>
            <person name="Mir W."/>
            <person name="McCubbin A.G."/>
            <person name="Shore J.S."/>
        </authorList>
    </citation>
    <scope>NUCLEOTIDE SEQUENCE</scope>
    <source>
        <strain evidence="1">F60SS</strain>
    </source>
</reference>
<gene>
    <name evidence="1" type="ORF">Tsubulata_048423</name>
</gene>
<proteinExistence type="predicted"/>
<evidence type="ECO:0008006" key="3">
    <source>
        <dbReference type="Google" id="ProtNLM"/>
    </source>
</evidence>
<keyword evidence="2" id="KW-1185">Reference proteome</keyword>
<comment type="caution">
    <text evidence="1">The sequence shown here is derived from an EMBL/GenBank/DDBJ whole genome shotgun (WGS) entry which is preliminary data.</text>
</comment>
<reference evidence="1" key="1">
    <citation type="submission" date="2022-02" db="EMBL/GenBank/DDBJ databases">
        <authorList>
            <person name="Henning P.M."/>
            <person name="McCubbin A.G."/>
            <person name="Shore J.S."/>
        </authorList>
    </citation>
    <scope>NUCLEOTIDE SEQUENCE</scope>
    <source>
        <strain evidence="1">F60SS</strain>
        <tissue evidence="1">Leaves</tissue>
    </source>
</reference>
<dbReference type="AlphaFoldDB" id="A0A9Q0FS25"/>
<protein>
    <recommendedName>
        <fullName evidence="3">DC1 domain-containing protein</fullName>
    </recommendedName>
</protein>